<accession>A0ABR9FSQ2</accession>
<dbReference type="EMBL" id="RRZA01000121">
    <property type="protein sequence ID" value="MBE0459850.1"/>
    <property type="molecule type" value="Genomic_DNA"/>
</dbReference>
<gene>
    <name evidence="1" type="ORF">EI167_20955</name>
</gene>
<organism evidence="1 2">
    <name type="scientific">Pseudoalteromonas prydzensis</name>
    <dbReference type="NCBI Taxonomy" id="182141"/>
    <lineage>
        <taxon>Bacteria</taxon>
        <taxon>Pseudomonadati</taxon>
        <taxon>Pseudomonadota</taxon>
        <taxon>Gammaproteobacteria</taxon>
        <taxon>Alteromonadales</taxon>
        <taxon>Pseudoalteromonadaceae</taxon>
        <taxon>Pseudoalteromonas</taxon>
    </lineage>
</organism>
<feature type="non-terminal residue" evidence="1">
    <location>
        <position position="175"/>
    </location>
</feature>
<protein>
    <submittedName>
        <fullName evidence="1">DUF1961 family protein</fullName>
    </submittedName>
</protein>
<evidence type="ECO:0000313" key="1">
    <source>
        <dbReference type="EMBL" id="MBE0459850.1"/>
    </source>
</evidence>
<dbReference type="Gene3D" id="2.60.120.200">
    <property type="match status" value="1"/>
</dbReference>
<comment type="caution">
    <text evidence="1">The sequence shown here is derived from an EMBL/GenBank/DDBJ whole genome shotgun (WGS) entry which is preliminary data.</text>
</comment>
<name>A0ABR9FSQ2_9GAMM</name>
<dbReference type="SUPFAM" id="SSF49899">
    <property type="entry name" value="Concanavalin A-like lectins/glucanases"/>
    <property type="match status" value="1"/>
</dbReference>
<keyword evidence="2" id="KW-1185">Reference proteome</keyword>
<evidence type="ECO:0000313" key="2">
    <source>
        <dbReference type="Proteomes" id="UP000707245"/>
    </source>
</evidence>
<dbReference type="Proteomes" id="UP000707245">
    <property type="component" value="Unassembled WGS sequence"/>
</dbReference>
<dbReference type="InterPro" id="IPR015305">
    <property type="entry name" value="DUF1961"/>
</dbReference>
<dbReference type="RefSeq" id="WP_192543164.1">
    <property type="nucleotide sequence ID" value="NZ_RRZA01000121.1"/>
</dbReference>
<dbReference type="InterPro" id="IPR013320">
    <property type="entry name" value="ConA-like_dom_sf"/>
</dbReference>
<dbReference type="Pfam" id="PF09224">
    <property type="entry name" value="DUF1961"/>
    <property type="match status" value="1"/>
</dbReference>
<proteinExistence type="predicted"/>
<sequence length="175" mass="19779">MLKSYLRTLIFISSLLISIPTLAEVSKGKQLYQSELSTPESVSNWRMEGPGEVTFNNGWLQMHSPNEEMHHVFWSPMDFPDSFIAEWEVQNLKFDAGLVIVFFAAQSVNGEDIFSKNVAKRDGTFEQYTLGDINSYHISYYTNAAHNPDRGHANLRKNVSAHLSSALSYNRSLAA</sequence>
<reference evidence="1 2" key="1">
    <citation type="submission" date="2020-07" db="EMBL/GenBank/DDBJ databases">
        <title>Halophilic bacteria isolated from french cheeses.</title>
        <authorList>
            <person name="Kothe C.I."/>
            <person name="Farah-Kraiem B."/>
            <person name="Renault P."/>
            <person name="Dridi B."/>
        </authorList>
    </citation>
    <scope>NUCLEOTIDE SEQUENCE [LARGE SCALE GENOMIC DNA]</scope>
    <source>
        <strain evidence="1 2">FME14</strain>
    </source>
</reference>